<dbReference type="Pfam" id="PF22688">
    <property type="entry name" value="Hda_lid"/>
    <property type="match status" value="1"/>
</dbReference>
<feature type="domain" description="Hda lid" evidence="1">
    <location>
        <begin position="208"/>
        <end position="272"/>
    </location>
</feature>
<keyword evidence="3" id="KW-1185">Reference proteome</keyword>
<dbReference type="InterPro" id="IPR027417">
    <property type="entry name" value="P-loop_NTPase"/>
</dbReference>
<evidence type="ECO:0000313" key="3">
    <source>
        <dbReference type="Proteomes" id="UP000388235"/>
    </source>
</evidence>
<dbReference type="Proteomes" id="UP000388235">
    <property type="component" value="Chromosome"/>
</dbReference>
<organism evidence="2 3">
    <name type="scientific">Litorivicinus lipolyticus</name>
    <dbReference type="NCBI Taxonomy" id="418701"/>
    <lineage>
        <taxon>Bacteria</taxon>
        <taxon>Pseudomonadati</taxon>
        <taxon>Pseudomonadota</taxon>
        <taxon>Gammaproteobacteria</taxon>
        <taxon>Oceanospirillales</taxon>
        <taxon>Litorivicinaceae</taxon>
        <taxon>Litorivicinus</taxon>
    </lineage>
</organism>
<sequence>MARFGRGRTGLSGLFGRPIRTLSRHHRRAARAIGRLARLADKHLGSNPGRLGRCGAPVRQQTLNAWPDPATRFEAFEPGPNSAVVAAVAAGDSLWVHGPVGSGKSHLAHAGVAERGGFYLSLADDQLTPDVLEGLDQFTAVVLDDIDSVVGDANWEHALFALWNGCLDQGHRLWVFSAEPVDGLDWAIADLRSRAGQLPQYALRPLSDDDLIGLLRRRAAVLDLRLGEDVIAYVMRRHGRSTKQLVGLLNQIERASLRDQRVVTVPFVRTLLGDRSDAQD</sequence>
<dbReference type="Gene3D" id="3.40.50.300">
    <property type="entry name" value="P-loop containing nucleotide triphosphate hydrolases"/>
    <property type="match status" value="1"/>
</dbReference>
<dbReference type="AlphaFoldDB" id="A0A5Q2Q7Y9"/>
<dbReference type="InterPro" id="IPR055199">
    <property type="entry name" value="Hda_lid"/>
</dbReference>
<protein>
    <recommendedName>
        <fullName evidence="1">Hda lid domain-containing protein</fullName>
    </recommendedName>
</protein>
<dbReference type="Gene3D" id="1.10.8.60">
    <property type="match status" value="1"/>
</dbReference>
<dbReference type="EMBL" id="CP045871">
    <property type="protein sequence ID" value="QGG80699.1"/>
    <property type="molecule type" value="Genomic_DNA"/>
</dbReference>
<dbReference type="OrthoDB" id="9784878at2"/>
<dbReference type="GO" id="GO:0006270">
    <property type="term" value="P:DNA replication initiation"/>
    <property type="evidence" value="ECO:0007669"/>
    <property type="project" value="TreeGrafter"/>
</dbReference>
<proteinExistence type="predicted"/>
<dbReference type="PANTHER" id="PTHR30050:SF5">
    <property type="entry name" value="DNAA REGULATORY INACTIVATOR HDA"/>
    <property type="match status" value="1"/>
</dbReference>
<name>A0A5Q2Q7Y9_9GAMM</name>
<gene>
    <name evidence="2" type="ORF">GH975_09010</name>
</gene>
<evidence type="ECO:0000313" key="2">
    <source>
        <dbReference type="EMBL" id="QGG80699.1"/>
    </source>
</evidence>
<accession>A0A5Q2Q7Y9</accession>
<evidence type="ECO:0000259" key="1">
    <source>
        <dbReference type="Pfam" id="PF22688"/>
    </source>
</evidence>
<reference evidence="2 3" key="1">
    <citation type="submission" date="2019-11" db="EMBL/GenBank/DDBJ databases">
        <authorList>
            <person name="Khan S.A."/>
            <person name="Jeon C.O."/>
            <person name="Chun B.H."/>
        </authorList>
    </citation>
    <scope>NUCLEOTIDE SEQUENCE [LARGE SCALE GENOMIC DNA]</scope>
    <source>
        <strain evidence="2 3">IMCC 1097</strain>
    </source>
</reference>
<dbReference type="SUPFAM" id="SSF52540">
    <property type="entry name" value="P-loop containing nucleoside triphosphate hydrolases"/>
    <property type="match status" value="1"/>
</dbReference>
<dbReference type="KEGG" id="llp:GH975_09010"/>
<dbReference type="GO" id="GO:0032297">
    <property type="term" value="P:negative regulation of DNA-templated DNA replication initiation"/>
    <property type="evidence" value="ECO:0007669"/>
    <property type="project" value="TreeGrafter"/>
</dbReference>
<dbReference type="PANTHER" id="PTHR30050">
    <property type="entry name" value="CHROMOSOMAL REPLICATION INITIATOR PROTEIN DNAA"/>
    <property type="match status" value="1"/>
</dbReference>